<dbReference type="GO" id="GO:0004640">
    <property type="term" value="F:phosphoribosylanthranilate isomerase activity"/>
    <property type="evidence" value="ECO:0007669"/>
    <property type="project" value="UniProtKB-UniRule"/>
</dbReference>
<keyword evidence="10 15" id="KW-0057">Aromatic amino acid biosynthesis</keyword>
<dbReference type="RefSeq" id="WP_154060791.1">
    <property type="nucleotide sequence ID" value="NZ_LR217692.1"/>
</dbReference>
<dbReference type="GO" id="GO:0000162">
    <property type="term" value="P:L-tryptophan biosynthetic process"/>
    <property type="evidence" value="ECO:0007669"/>
    <property type="project" value="UniProtKB-UniRule"/>
</dbReference>
<dbReference type="CDD" id="cd00405">
    <property type="entry name" value="PRAI"/>
    <property type="match status" value="1"/>
</dbReference>
<dbReference type="HAMAP" id="MF_00135">
    <property type="entry name" value="PRAI"/>
    <property type="match status" value="1"/>
</dbReference>
<keyword evidence="12 15" id="KW-0456">Lyase</keyword>
<feature type="domain" description="Indole-3-glycerol phosphate synthase" evidence="17">
    <location>
        <begin position="7"/>
        <end position="253"/>
    </location>
</feature>
<evidence type="ECO:0000256" key="14">
    <source>
        <dbReference type="ARBA" id="ARBA00025592"/>
    </source>
</evidence>
<comment type="similarity">
    <text evidence="15">Belongs to the TrpC family.</text>
</comment>
<protein>
    <recommendedName>
        <fullName evidence="15 16">Multifunctional fusion protein</fullName>
    </recommendedName>
    <domain>
        <recommendedName>
            <fullName evidence="15">Indole-3-glycerol phosphate synthase</fullName>
            <shortName evidence="15">IGPS</shortName>
            <ecNumber evidence="15">4.1.1.48</ecNumber>
        </recommendedName>
    </domain>
    <domain>
        <recommendedName>
            <fullName evidence="16">N-(5'-phosphoribosyl)anthranilate isomerase</fullName>
            <shortName evidence="16">PRAI</shortName>
            <ecNumber evidence="16">5.3.1.24</ecNumber>
        </recommendedName>
    </domain>
</protein>
<name>A0A451CXC9_9GAMM</name>
<dbReference type="FunFam" id="3.20.20.70:FF:000024">
    <property type="entry name" value="Indole-3-glycerol phosphate synthase"/>
    <property type="match status" value="1"/>
</dbReference>
<comment type="pathway">
    <text evidence="3 16">Amino-acid biosynthesis; L-tryptophan biosynthesis; L-tryptophan from chorismate: step 3/5.</text>
</comment>
<evidence type="ECO:0000259" key="17">
    <source>
        <dbReference type="Pfam" id="PF00218"/>
    </source>
</evidence>
<evidence type="ECO:0000256" key="11">
    <source>
        <dbReference type="ARBA" id="ARBA00023235"/>
    </source>
</evidence>
<dbReference type="OrthoDB" id="9804217at2"/>
<evidence type="ECO:0000256" key="16">
    <source>
        <dbReference type="HAMAP-Rule" id="MF_00135"/>
    </source>
</evidence>
<sequence>MKNNIISKILKYTQKWIQHKKQSVPLNSFSGKIKKTNYFFEKTLKKNRPSFILECKKSSPLHGIIREKFNISEIISTYHKYADVISVITEKKFFHGSFQYLLQVREQTDKPLLCKDFFIDPYQIYYARYHQADAILLMLSILDNETYIQLSKIAISMNLGILTEVHNLNELKRALFLKATVIGINNRNLNDFSVNLETTKKLAPLIPQNKIVICESGINNYKDVRLLSKLVDGFLVGTHLMHSTNLEFSVRKLIYGDNKICGLTIYENAQLAEQVGCVYGGLIFIPSSERCITTQEGVKITKNTLLKYVGVFCNQTHQDILKQVYKLNLHAVQLHGTETNKFINTLKKLLPKNVRIWKAVSVNKNTSIYKNEDIDRYILDHKTGGTGKNFDWKLIKKFNVSNMMLAGGLNMKNIFLASTLGFLGLDLNSGLEKSPGIKDPDKIKLVFTMLRLCSKNKNLPKKKINS</sequence>
<evidence type="ECO:0000256" key="12">
    <source>
        <dbReference type="ARBA" id="ARBA00023239"/>
    </source>
</evidence>
<dbReference type="Pfam" id="PF00697">
    <property type="entry name" value="PRAI"/>
    <property type="match status" value="1"/>
</dbReference>
<dbReference type="InterPro" id="IPR013785">
    <property type="entry name" value="Aldolase_TIM"/>
</dbReference>
<dbReference type="InterPro" id="IPR045186">
    <property type="entry name" value="Indole-3-glycerol_P_synth"/>
</dbReference>
<evidence type="ECO:0000256" key="13">
    <source>
        <dbReference type="ARBA" id="ARBA00023268"/>
    </source>
</evidence>
<comment type="pathway">
    <text evidence="4 15">Amino-acid biosynthesis; L-tryptophan biosynthesis; L-tryptophan from chorismate: step 4/5.</text>
</comment>
<dbReference type="InterPro" id="IPR013798">
    <property type="entry name" value="Indole-3-glycerol_P_synth_dom"/>
</dbReference>
<evidence type="ECO:0000256" key="7">
    <source>
        <dbReference type="ARBA" id="ARBA00022605"/>
    </source>
</evidence>
<evidence type="ECO:0000256" key="4">
    <source>
        <dbReference type="ARBA" id="ARBA00004696"/>
    </source>
</evidence>
<gene>
    <name evidence="15 19" type="primary">trpC</name>
    <name evidence="16" type="synonym">trpF</name>
    <name evidence="19" type="ORF">BUCISPPS3390_184</name>
</gene>
<dbReference type="CDD" id="cd00331">
    <property type="entry name" value="IGPS"/>
    <property type="match status" value="1"/>
</dbReference>
<dbReference type="PANTHER" id="PTHR22854:SF2">
    <property type="entry name" value="INDOLE-3-GLYCEROL-PHOSPHATE SYNTHASE"/>
    <property type="match status" value="1"/>
</dbReference>
<organism evidence="19 20">
    <name type="scientific">Buchnera aphidicola</name>
    <name type="common">Cinara cf. splendens/pseudotsugae 3390</name>
    <dbReference type="NCBI Taxonomy" id="2518980"/>
    <lineage>
        <taxon>Bacteria</taxon>
        <taxon>Pseudomonadati</taxon>
        <taxon>Pseudomonadota</taxon>
        <taxon>Gammaproteobacteria</taxon>
        <taxon>Enterobacterales</taxon>
        <taxon>Erwiniaceae</taxon>
        <taxon>Buchnera</taxon>
    </lineage>
</organism>
<dbReference type="HAMAP" id="MF_00134_B">
    <property type="entry name" value="IGPS_B"/>
    <property type="match status" value="1"/>
</dbReference>
<keyword evidence="7 15" id="KW-0028">Amino-acid biosynthesis</keyword>
<evidence type="ECO:0000313" key="20">
    <source>
        <dbReference type="Proteomes" id="UP000294466"/>
    </source>
</evidence>
<evidence type="ECO:0000256" key="1">
    <source>
        <dbReference type="ARBA" id="ARBA00001164"/>
    </source>
</evidence>
<comment type="function">
    <text evidence="14">Bifunctional enzyme that catalyzes two sequential steps of tryptophan biosynthetic pathway. The first reaction is catalyzed by the isomerase, coded by the TrpF domain; the second reaction is catalyzed by the synthase, coded by the TrpC domain.</text>
</comment>
<evidence type="ECO:0000256" key="5">
    <source>
        <dbReference type="ARBA" id="ARBA00007902"/>
    </source>
</evidence>
<comment type="similarity">
    <text evidence="5">In the N-terminal section; belongs to the TrpC family.</text>
</comment>
<dbReference type="InterPro" id="IPR001240">
    <property type="entry name" value="PRAI_dom"/>
</dbReference>
<reference evidence="19 20" key="1">
    <citation type="submission" date="2019-02" db="EMBL/GenBank/DDBJ databases">
        <authorList>
            <person name="Manzano-Marin A."/>
            <person name="Manzano-Marin A."/>
        </authorList>
    </citation>
    <scope>NUCLEOTIDE SEQUENCE [LARGE SCALE GENOMIC DNA]</scope>
    <source>
        <strain evidence="19 20">BuCisplendens/pseudotsugae</strain>
    </source>
</reference>
<dbReference type="AlphaFoldDB" id="A0A451CXC9"/>
<keyword evidence="8 15" id="KW-0210">Decarboxylase</keyword>
<evidence type="ECO:0000256" key="9">
    <source>
        <dbReference type="ARBA" id="ARBA00022822"/>
    </source>
</evidence>
<keyword evidence="11 16" id="KW-0413">Isomerase</keyword>
<dbReference type="Pfam" id="PF00218">
    <property type="entry name" value="IGPS"/>
    <property type="match status" value="1"/>
</dbReference>
<dbReference type="UniPathway" id="UPA00035">
    <property type="reaction ID" value="UER00042"/>
</dbReference>
<keyword evidence="9 15" id="KW-0822">Tryptophan biosynthesis</keyword>
<dbReference type="EC" id="4.1.1.48" evidence="15"/>
<dbReference type="InterPro" id="IPR011060">
    <property type="entry name" value="RibuloseP-bd_barrel"/>
</dbReference>
<evidence type="ECO:0000256" key="8">
    <source>
        <dbReference type="ARBA" id="ARBA00022793"/>
    </source>
</evidence>
<comment type="catalytic activity">
    <reaction evidence="1 16">
        <text>N-(5-phospho-beta-D-ribosyl)anthranilate = 1-(2-carboxyphenylamino)-1-deoxy-D-ribulose 5-phosphate</text>
        <dbReference type="Rhea" id="RHEA:21540"/>
        <dbReference type="ChEBI" id="CHEBI:18277"/>
        <dbReference type="ChEBI" id="CHEBI:58613"/>
        <dbReference type="EC" id="5.3.1.24"/>
    </reaction>
</comment>
<dbReference type="Proteomes" id="UP000294466">
    <property type="component" value="Chromosome"/>
</dbReference>
<dbReference type="EC" id="5.3.1.24" evidence="16"/>
<keyword evidence="13" id="KW-0511">Multifunctional enzyme</keyword>
<dbReference type="GO" id="GO:0004425">
    <property type="term" value="F:indole-3-glycerol-phosphate synthase activity"/>
    <property type="evidence" value="ECO:0007669"/>
    <property type="project" value="UniProtKB-UniRule"/>
</dbReference>
<evidence type="ECO:0000256" key="10">
    <source>
        <dbReference type="ARBA" id="ARBA00023141"/>
    </source>
</evidence>
<comment type="similarity">
    <text evidence="16">Belongs to the TrpF family.</text>
</comment>
<evidence type="ECO:0000259" key="18">
    <source>
        <dbReference type="Pfam" id="PF00697"/>
    </source>
</evidence>
<dbReference type="NCBIfam" id="NF006945">
    <property type="entry name" value="PRK09427.1"/>
    <property type="match status" value="1"/>
</dbReference>
<evidence type="ECO:0000256" key="15">
    <source>
        <dbReference type="HAMAP-Rule" id="MF_00134"/>
    </source>
</evidence>
<evidence type="ECO:0000256" key="2">
    <source>
        <dbReference type="ARBA" id="ARBA00001633"/>
    </source>
</evidence>
<evidence type="ECO:0000256" key="6">
    <source>
        <dbReference type="ARBA" id="ARBA00009847"/>
    </source>
</evidence>
<comment type="similarity">
    <text evidence="6">In the C-terminal section; belongs to the TrpF family.</text>
</comment>
<dbReference type="SUPFAM" id="SSF51366">
    <property type="entry name" value="Ribulose-phoshate binding barrel"/>
    <property type="match status" value="2"/>
</dbReference>
<dbReference type="PANTHER" id="PTHR22854">
    <property type="entry name" value="TRYPTOPHAN BIOSYNTHESIS PROTEIN"/>
    <property type="match status" value="1"/>
</dbReference>
<accession>A0A451CXC9</accession>
<comment type="catalytic activity">
    <reaction evidence="2 15">
        <text>1-(2-carboxyphenylamino)-1-deoxy-D-ribulose 5-phosphate + H(+) = (1S,2R)-1-C-(indol-3-yl)glycerol 3-phosphate + CO2 + H2O</text>
        <dbReference type="Rhea" id="RHEA:23476"/>
        <dbReference type="ChEBI" id="CHEBI:15377"/>
        <dbReference type="ChEBI" id="CHEBI:15378"/>
        <dbReference type="ChEBI" id="CHEBI:16526"/>
        <dbReference type="ChEBI" id="CHEBI:58613"/>
        <dbReference type="ChEBI" id="CHEBI:58866"/>
        <dbReference type="EC" id="4.1.1.48"/>
    </reaction>
</comment>
<evidence type="ECO:0000256" key="3">
    <source>
        <dbReference type="ARBA" id="ARBA00004664"/>
    </source>
</evidence>
<dbReference type="EMBL" id="LR217692">
    <property type="protein sequence ID" value="VFP77759.1"/>
    <property type="molecule type" value="Genomic_DNA"/>
</dbReference>
<dbReference type="Gene3D" id="3.20.20.70">
    <property type="entry name" value="Aldolase class I"/>
    <property type="match status" value="2"/>
</dbReference>
<evidence type="ECO:0000313" key="19">
    <source>
        <dbReference type="EMBL" id="VFP77759.1"/>
    </source>
</evidence>
<feature type="domain" description="N-(5'phosphoribosyl) anthranilate isomerase (PRAI)" evidence="18">
    <location>
        <begin position="258"/>
        <end position="447"/>
    </location>
</feature>
<proteinExistence type="inferred from homology"/>